<feature type="compositionally biased region" description="Basic and acidic residues" evidence="1">
    <location>
        <begin position="753"/>
        <end position="765"/>
    </location>
</feature>
<feature type="compositionally biased region" description="Basic residues" evidence="1">
    <location>
        <begin position="878"/>
        <end position="893"/>
    </location>
</feature>
<feature type="compositionally biased region" description="Basic and acidic residues" evidence="1">
    <location>
        <begin position="596"/>
        <end position="610"/>
    </location>
</feature>
<feature type="region of interest" description="Disordered" evidence="1">
    <location>
        <begin position="34"/>
        <end position="205"/>
    </location>
</feature>
<evidence type="ECO:0000313" key="3">
    <source>
        <dbReference type="Proteomes" id="UP000054166"/>
    </source>
</evidence>
<evidence type="ECO:0000256" key="1">
    <source>
        <dbReference type="SAM" id="MobiDB-lite"/>
    </source>
</evidence>
<reference evidence="2 3" key="1">
    <citation type="submission" date="2014-04" db="EMBL/GenBank/DDBJ databases">
        <authorList>
            <consortium name="DOE Joint Genome Institute"/>
            <person name="Kuo A."/>
            <person name="Tarkka M."/>
            <person name="Buscot F."/>
            <person name="Kohler A."/>
            <person name="Nagy L.G."/>
            <person name="Floudas D."/>
            <person name="Copeland A."/>
            <person name="Barry K.W."/>
            <person name="Cichocki N."/>
            <person name="Veneault-Fourrey C."/>
            <person name="LaButti K."/>
            <person name="Lindquist E.A."/>
            <person name="Lipzen A."/>
            <person name="Lundell T."/>
            <person name="Morin E."/>
            <person name="Murat C."/>
            <person name="Sun H."/>
            <person name="Tunlid A."/>
            <person name="Henrissat B."/>
            <person name="Grigoriev I.V."/>
            <person name="Hibbett D.S."/>
            <person name="Martin F."/>
            <person name="Nordberg H.P."/>
            <person name="Cantor M.N."/>
            <person name="Hua S.X."/>
        </authorList>
    </citation>
    <scope>NUCLEOTIDE SEQUENCE [LARGE SCALE GENOMIC DNA]</scope>
    <source>
        <strain evidence="2 3">F 1598</strain>
    </source>
</reference>
<feature type="region of interest" description="Disordered" evidence="1">
    <location>
        <begin position="438"/>
        <end position="810"/>
    </location>
</feature>
<proteinExistence type="predicted"/>
<organism evidence="2 3">
    <name type="scientific">Piloderma croceum (strain F 1598)</name>
    <dbReference type="NCBI Taxonomy" id="765440"/>
    <lineage>
        <taxon>Eukaryota</taxon>
        <taxon>Fungi</taxon>
        <taxon>Dikarya</taxon>
        <taxon>Basidiomycota</taxon>
        <taxon>Agaricomycotina</taxon>
        <taxon>Agaricomycetes</taxon>
        <taxon>Agaricomycetidae</taxon>
        <taxon>Atheliales</taxon>
        <taxon>Atheliaceae</taxon>
        <taxon>Piloderma</taxon>
    </lineage>
</organism>
<evidence type="ECO:0000313" key="2">
    <source>
        <dbReference type="EMBL" id="KIM84785.1"/>
    </source>
</evidence>
<name>A0A0C3FL85_PILCF</name>
<keyword evidence="3" id="KW-1185">Reference proteome</keyword>
<feature type="compositionally biased region" description="Basic and acidic residues" evidence="1">
    <location>
        <begin position="252"/>
        <end position="272"/>
    </location>
</feature>
<feature type="compositionally biased region" description="Basic and acidic residues" evidence="1">
    <location>
        <begin position="78"/>
        <end position="87"/>
    </location>
</feature>
<dbReference type="InParanoid" id="A0A0C3FL85"/>
<feature type="compositionally biased region" description="Polar residues" evidence="1">
    <location>
        <begin position="533"/>
        <end position="554"/>
    </location>
</feature>
<feature type="compositionally biased region" description="Pro residues" evidence="1">
    <location>
        <begin position="108"/>
        <end position="119"/>
    </location>
</feature>
<gene>
    <name evidence="2" type="ORF">PILCRDRAFT_817582</name>
</gene>
<dbReference type="OrthoDB" id="3256736at2759"/>
<dbReference type="EMBL" id="KN832986">
    <property type="protein sequence ID" value="KIM84785.1"/>
    <property type="molecule type" value="Genomic_DNA"/>
</dbReference>
<protein>
    <submittedName>
        <fullName evidence="2">Uncharacterized protein</fullName>
    </submittedName>
</protein>
<feature type="compositionally biased region" description="Low complexity" evidence="1">
    <location>
        <begin position="133"/>
        <end position="145"/>
    </location>
</feature>
<feature type="compositionally biased region" description="Polar residues" evidence="1">
    <location>
        <begin position="768"/>
        <end position="778"/>
    </location>
</feature>
<dbReference type="PRINTS" id="PR01217">
    <property type="entry name" value="PRICHEXTENSN"/>
</dbReference>
<feature type="compositionally biased region" description="Low complexity" evidence="1">
    <location>
        <begin position="555"/>
        <end position="565"/>
    </location>
</feature>
<feature type="compositionally biased region" description="Basic and acidic residues" evidence="1">
    <location>
        <begin position="278"/>
        <end position="339"/>
    </location>
</feature>
<feature type="compositionally biased region" description="Basic and acidic residues" evidence="1">
    <location>
        <begin position="151"/>
        <end position="180"/>
    </location>
</feature>
<reference evidence="3" key="2">
    <citation type="submission" date="2015-01" db="EMBL/GenBank/DDBJ databases">
        <title>Evolutionary Origins and Diversification of the Mycorrhizal Mutualists.</title>
        <authorList>
            <consortium name="DOE Joint Genome Institute"/>
            <consortium name="Mycorrhizal Genomics Consortium"/>
            <person name="Kohler A."/>
            <person name="Kuo A."/>
            <person name="Nagy L.G."/>
            <person name="Floudas D."/>
            <person name="Copeland A."/>
            <person name="Barry K.W."/>
            <person name="Cichocki N."/>
            <person name="Veneault-Fourrey C."/>
            <person name="LaButti K."/>
            <person name="Lindquist E.A."/>
            <person name="Lipzen A."/>
            <person name="Lundell T."/>
            <person name="Morin E."/>
            <person name="Murat C."/>
            <person name="Riley R."/>
            <person name="Ohm R."/>
            <person name="Sun H."/>
            <person name="Tunlid A."/>
            <person name="Henrissat B."/>
            <person name="Grigoriev I.V."/>
            <person name="Hibbett D.S."/>
            <person name="Martin F."/>
        </authorList>
    </citation>
    <scope>NUCLEOTIDE SEQUENCE [LARGE SCALE GENOMIC DNA]</scope>
    <source>
        <strain evidence="3">F 1598</strain>
    </source>
</reference>
<sequence length="893" mass="97578">MARERRNMHPQASSSDLLSGVFSFVSREIESFVTTATGGEVRNYDENKPSSSRGEIREQIINAKEDHRGRHRSGSRARHSDHSDIHETSTSSRQARSQDRIRHHDPRTPTPSPPPPPELHPSLQQRTQPVSMPGSLFPRSPSLLPDLPPHYMDERDDRRVRFENEGPSRPRDIPHPRTPFDKATSGSYSSPVSASMSPLDRRGVPSVRDAVRRFRVEDANASILLPRETVSPGKGKGKAREDEYTVSPPPSSRDKGKQRARDVDGHEHEYMHAAETSDEVRVRGKERELVEARDKQMRRERRKERDRDTDVDGREREKDKERIRMLEEEIRKLKEELSKRPINTAPLPAPPPPPPPPLPPGSTSTTRPHTTSNPTTPAQDALFANARAALKHTSQPVEQPINYGGLGARAKRTGQPTVNIAGEKMAAFLSEMKSVRLKKVGPGGGAGASGGNIGSREGSMGASGSGLARRWSSGGSLDQRDTVAEANSSLTRRGLPSFRSLRNRTDNSSIGDKRKRSGEAQDDIQNAAKRRVVSSSFASTYTMPSQPTSTQLTDPNSNYSGSSSYPRPPSQPHPANRTWPIIATEADLTTPELLSDNEREGDSSLDDRYRLPSTPPVLGTRTMASANEKQRMDADVDMDMDGPQRQRATGSPRIRRESELFSKRPPTSPMLLDTPRKLRPPARPLGRATPRSTARSKSKSGRDGGDDEEEDDPLALSFSSPDVVALSSLQSKEPTTTAAAPAAGGGKKKRRSPSRETFLEPRDPVPDSASTRSGSTNPARRCPTLDEELRQAHAQSLLHENGEEPDLDSGILVGVGTRSKKKGFLAHGGAGGVPVFMGDGYVDGVEVGEEEGEVDEGGNRDDDSDYSPKSKKNAGGGGRKRGPAAVGKRKGRR</sequence>
<dbReference type="HOGENOM" id="CLU_010167_0_0_1"/>
<feature type="compositionally biased region" description="Low complexity" evidence="1">
    <location>
        <begin position="185"/>
        <end position="197"/>
    </location>
</feature>
<dbReference type="AlphaFoldDB" id="A0A0C3FL85"/>
<feature type="region of interest" description="Disordered" evidence="1">
    <location>
        <begin position="844"/>
        <end position="893"/>
    </location>
</feature>
<accession>A0A0C3FL85</accession>
<feature type="compositionally biased region" description="Pro residues" evidence="1">
    <location>
        <begin position="347"/>
        <end position="360"/>
    </location>
</feature>
<feature type="compositionally biased region" description="Basic and acidic residues" evidence="1">
    <location>
        <begin position="42"/>
        <end position="68"/>
    </location>
</feature>
<feature type="region of interest" description="Disordered" evidence="1">
    <location>
        <begin position="218"/>
        <end position="412"/>
    </location>
</feature>
<feature type="compositionally biased region" description="Low complexity" evidence="1">
    <location>
        <begin position="361"/>
        <end position="377"/>
    </location>
</feature>
<dbReference type="Proteomes" id="UP000054166">
    <property type="component" value="Unassembled WGS sequence"/>
</dbReference>
<feature type="compositionally biased region" description="Acidic residues" evidence="1">
    <location>
        <begin position="846"/>
        <end position="856"/>
    </location>
</feature>
<feature type="compositionally biased region" description="Gly residues" evidence="1">
    <location>
        <begin position="441"/>
        <end position="453"/>
    </location>
</feature>